<protein>
    <recommendedName>
        <fullName evidence="4">DUF4194 domain-containing protein</fullName>
    </recommendedName>
</protein>
<dbReference type="Pfam" id="PF13835">
    <property type="entry name" value="DUF4194"/>
    <property type="match status" value="1"/>
</dbReference>
<evidence type="ECO:0000313" key="3">
    <source>
        <dbReference type="Proteomes" id="UP000642819"/>
    </source>
</evidence>
<dbReference type="EMBL" id="BMXK01000005">
    <property type="protein sequence ID" value="GHD05730.1"/>
    <property type="molecule type" value="Genomic_DNA"/>
</dbReference>
<proteinExistence type="predicted"/>
<dbReference type="InterPro" id="IPR025449">
    <property type="entry name" value="JetB"/>
</dbReference>
<dbReference type="RefSeq" id="WP_189349512.1">
    <property type="nucleotide sequence ID" value="NZ_BMXK01000005.1"/>
</dbReference>
<comment type="caution">
    <text evidence="2">The sequence shown here is derived from an EMBL/GenBank/DDBJ whole genome shotgun (WGS) entry which is preliminary data.</text>
</comment>
<sequence length="252" mass="27965">MTPALPDPAPNEPAEETGRDDAHREFDVGSRDGRLWETDTGTLAESSRRAFAALVKGPYLSADRQKEAWRALLTDTQSIRSRLADLFLDLVVDEVQGVAFVRNAESTEKDLPQVVRTMALTFMDTALLLFLRRELVRGAGPRRVFIGRDEVYEHLHSYRGAESTDEAGFAKRINSSWKKFETHNLLLRTPTEGRFEVSPVLRLVFGPEQIAAVTAEYQRLIAAGDDGADPETGTDTEMDEAGADAVLDGEKE</sequence>
<evidence type="ECO:0008006" key="4">
    <source>
        <dbReference type="Google" id="ProtNLM"/>
    </source>
</evidence>
<feature type="compositionally biased region" description="Pro residues" evidence="1">
    <location>
        <begin position="1"/>
        <end position="11"/>
    </location>
</feature>
<accession>A0ABQ3GGW7</accession>
<dbReference type="Proteomes" id="UP000642819">
    <property type="component" value="Unassembled WGS sequence"/>
</dbReference>
<name>A0ABQ3GGW7_9MICC</name>
<feature type="compositionally biased region" description="Basic and acidic residues" evidence="1">
    <location>
        <begin position="16"/>
        <end position="33"/>
    </location>
</feature>
<reference evidence="3" key="1">
    <citation type="journal article" date="2019" name="Int. J. Syst. Evol. Microbiol.">
        <title>The Global Catalogue of Microorganisms (GCM) 10K type strain sequencing project: providing services to taxonomists for standard genome sequencing and annotation.</title>
        <authorList>
            <consortium name="The Broad Institute Genomics Platform"/>
            <consortium name="The Broad Institute Genome Sequencing Center for Infectious Disease"/>
            <person name="Wu L."/>
            <person name="Ma J."/>
        </authorList>
    </citation>
    <scope>NUCLEOTIDE SEQUENCE [LARGE SCALE GENOMIC DNA]</scope>
    <source>
        <strain evidence="3">KCTC 19466</strain>
    </source>
</reference>
<evidence type="ECO:0000313" key="2">
    <source>
        <dbReference type="EMBL" id="GHD05730.1"/>
    </source>
</evidence>
<feature type="compositionally biased region" description="Acidic residues" evidence="1">
    <location>
        <begin position="226"/>
        <end position="242"/>
    </location>
</feature>
<evidence type="ECO:0000256" key="1">
    <source>
        <dbReference type="SAM" id="MobiDB-lite"/>
    </source>
</evidence>
<feature type="region of interest" description="Disordered" evidence="1">
    <location>
        <begin position="223"/>
        <end position="252"/>
    </location>
</feature>
<gene>
    <name evidence="2" type="ORF">GCM10008096_15060</name>
</gene>
<keyword evidence="3" id="KW-1185">Reference proteome</keyword>
<feature type="region of interest" description="Disordered" evidence="1">
    <location>
        <begin position="1"/>
        <end position="33"/>
    </location>
</feature>
<organism evidence="2 3">
    <name type="scientific">Zhihengliuella salsuginis</name>
    <dbReference type="NCBI Taxonomy" id="578222"/>
    <lineage>
        <taxon>Bacteria</taxon>
        <taxon>Bacillati</taxon>
        <taxon>Actinomycetota</taxon>
        <taxon>Actinomycetes</taxon>
        <taxon>Micrococcales</taxon>
        <taxon>Micrococcaceae</taxon>
        <taxon>Zhihengliuella</taxon>
    </lineage>
</organism>